<dbReference type="AlphaFoldDB" id="A0A1H4Q4Z4"/>
<organism evidence="9 10">
    <name type="scientific">Nocardioides exalbidus</name>
    <dbReference type="NCBI Taxonomy" id="402596"/>
    <lineage>
        <taxon>Bacteria</taxon>
        <taxon>Bacillati</taxon>
        <taxon>Actinomycetota</taxon>
        <taxon>Actinomycetes</taxon>
        <taxon>Propionibacteriales</taxon>
        <taxon>Nocardioidaceae</taxon>
        <taxon>Nocardioides</taxon>
    </lineage>
</organism>
<feature type="transmembrane region" description="Helical" evidence="7">
    <location>
        <begin position="175"/>
        <end position="195"/>
    </location>
</feature>
<dbReference type="NCBIfam" id="TIGR03920">
    <property type="entry name" value="T7SS_EccD"/>
    <property type="match status" value="1"/>
</dbReference>
<evidence type="ECO:0000256" key="4">
    <source>
        <dbReference type="ARBA" id="ARBA00022692"/>
    </source>
</evidence>
<sequence>MAQGSSVASGLVRVTIASGSRRVDLVLPGSIPVAELVPELARSVGLLDASTVYGGYKLVTQEGRILANDAGLTIQGIEDGGLLTVTAGVDEKAPRVYDDVVEAMADVVENELKPWEPAAGRRTALGAGSILLGLGALALLLQGESLLGGVAAGVIAGLLVVGGIVLARAQEEPEAGVAVSLLAAMYAGVAGLLLAPGDLPAWGWPLDDAFFVDPLLFAGLGILAVGLIAVVGLQEGRPLVIPAIVVGAVVVASSVVIRVFDLEPGPVFTVLMTLVVLAGSIFPWLALGVTGTNVDQLYSLHDITADPEEIDPHEVADDARVGHEILLAVSATVGTLLVLFSPFAVARGVYGTVLAAVCCLAVMFRTRQYRTSAEVLAGLASGILGLVSVAVSMLLIHDGWRAGAAIGLAGVGALLLALTLVPASASVRRGRMGDVVETMTLLALLPLMVLAAGFVSAVAG</sequence>
<comment type="subcellular location">
    <subcellularLocation>
        <location evidence="1">Cell membrane</location>
        <topology evidence="1">Multi-pass membrane protein</topology>
    </subcellularLocation>
</comment>
<dbReference type="Pfam" id="PF08817">
    <property type="entry name" value="YukD"/>
    <property type="match status" value="1"/>
</dbReference>
<dbReference type="EMBL" id="FNRT01000002">
    <property type="protein sequence ID" value="SEC14512.1"/>
    <property type="molecule type" value="Genomic_DNA"/>
</dbReference>
<feature type="transmembrane region" description="Helical" evidence="7">
    <location>
        <begin position="376"/>
        <end position="396"/>
    </location>
</feature>
<evidence type="ECO:0000256" key="6">
    <source>
        <dbReference type="ARBA" id="ARBA00023136"/>
    </source>
</evidence>
<evidence type="ECO:0000256" key="1">
    <source>
        <dbReference type="ARBA" id="ARBA00004651"/>
    </source>
</evidence>
<keyword evidence="10" id="KW-1185">Reference proteome</keyword>
<feature type="transmembrane region" description="Helical" evidence="7">
    <location>
        <begin position="402"/>
        <end position="427"/>
    </location>
</feature>
<evidence type="ECO:0000256" key="5">
    <source>
        <dbReference type="ARBA" id="ARBA00022989"/>
    </source>
</evidence>
<evidence type="ECO:0000313" key="9">
    <source>
        <dbReference type="EMBL" id="SEC14512.1"/>
    </source>
</evidence>
<feature type="domain" description="EccD-like transmembrane" evidence="8">
    <location>
        <begin position="121"/>
        <end position="458"/>
    </location>
</feature>
<feature type="transmembrane region" description="Helical" evidence="7">
    <location>
        <begin position="147"/>
        <end position="168"/>
    </location>
</feature>
<feature type="transmembrane region" description="Helical" evidence="7">
    <location>
        <begin position="439"/>
        <end position="459"/>
    </location>
</feature>
<protein>
    <submittedName>
        <fullName evidence="9">Type VII secretion integral membrane protein EccD</fullName>
    </submittedName>
</protein>
<accession>A0A1H4Q4Z4</accession>
<feature type="transmembrane region" description="Helical" evidence="7">
    <location>
        <begin position="123"/>
        <end position="141"/>
    </location>
</feature>
<dbReference type="STRING" id="402596.SAMN04489844_1765"/>
<feature type="transmembrane region" description="Helical" evidence="7">
    <location>
        <begin position="240"/>
        <end position="260"/>
    </location>
</feature>
<gene>
    <name evidence="9" type="ORF">SAMN04489844_1765</name>
</gene>
<dbReference type="Proteomes" id="UP000198742">
    <property type="component" value="Unassembled WGS sequence"/>
</dbReference>
<feature type="transmembrane region" description="Helical" evidence="7">
    <location>
        <begin position="266"/>
        <end position="287"/>
    </location>
</feature>
<evidence type="ECO:0000256" key="3">
    <source>
        <dbReference type="ARBA" id="ARBA00022475"/>
    </source>
</evidence>
<keyword evidence="4 7" id="KW-0812">Transmembrane</keyword>
<comment type="similarity">
    <text evidence="2">Belongs to the EccD/Snm4 family.</text>
</comment>
<evidence type="ECO:0000313" key="10">
    <source>
        <dbReference type="Proteomes" id="UP000198742"/>
    </source>
</evidence>
<feature type="transmembrane region" description="Helical" evidence="7">
    <location>
        <begin position="325"/>
        <end position="342"/>
    </location>
</feature>
<dbReference type="RefSeq" id="WP_090968769.1">
    <property type="nucleotide sequence ID" value="NZ_FNRT01000002.1"/>
</dbReference>
<dbReference type="InterPro" id="IPR044049">
    <property type="entry name" value="EccD_transm"/>
</dbReference>
<keyword evidence="6 7" id="KW-0472">Membrane</keyword>
<proteinExistence type="inferred from homology"/>
<dbReference type="Pfam" id="PF19053">
    <property type="entry name" value="EccD"/>
    <property type="match status" value="1"/>
</dbReference>
<dbReference type="InterPro" id="IPR006707">
    <property type="entry name" value="T7SS_EccD"/>
</dbReference>
<evidence type="ECO:0000259" key="8">
    <source>
        <dbReference type="Pfam" id="PF19053"/>
    </source>
</evidence>
<evidence type="ECO:0000256" key="7">
    <source>
        <dbReference type="SAM" id="Phobius"/>
    </source>
</evidence>
<feature type="transmembrane region" description="Helical" evidence="7">
    <location>
        <begin position="215"/>
        <end position="233"/>
    </location>
</feature>
<dbReference type="Gene3D" id="3.10.20.90">
    <property type="entry name" value="Phosphatidylinositol 3-kinase Catalytic Subunit, Chain A, domain 1"/>
    <property type="match status" value="1"/>
</dbReference>
<dbReference type="GO" id="GO:0005886">
    <property type="term" value="C:plasma membrane"/>
    <property type="evidence" value="ECO:0007669"/>
    <property type="project" value="UniProtKB-SubCell"/>
</dbReference>
<name>A0A1H4Q4Z4_9ACTN</name>
<dbReference type="InterPro" id="IPR024962">
    <property type="entry name" value="YukD-like"/>
</dbReference>
<keyword evidence="5 7" id="KW-1133">Transmembrane helix</keyword>
<keyword evidence="3" id="KW-1003">Cell membrane</keyword>
<evidence type="ECO:0000256" key="2">
    <source>
        <dbReference type="ARBA" id="ARBA00006162"/>
    </source>
</evidence>
<dbReference type="OrthoDB" id="4824971at2"/>
<feature type="transmembrane region" description="Helical" evidence="7">
    <location>
        <begin position="348"/>
        <end position="364"/>
    </location>
</feature>
<reference evidence="10" key="1">
    <citation type="submission" date="2016-10" db="EMBL/GenBank/DDBJ databases">
        <authorList>
            <person name="Varghese N."/>
            <person name="Submissions S."/>
        </authorList>
    </citation>
    <scope>NUCLEOTIDE SEQUENCE [LARGE SCALE GENOMIC DNA]</scope>
    <source>
        <strain evidence="10">DSM 22017</strain>
    </source>
</reference>